<comment type="similarity">
    <text evidence="4">Belongs to the Maf family.</text>
</comment>
<comment type="catalytic activity">
    <reaction evidence="4">
        <text>a ribonucleoside 5'-triphosphate + H2O = a ribonucleoside 5'-phosphate + diphosphate + H(+)</text>
        <dbReference type="Rhea" id="RHEA:23996"/>
        <dbReference type="ChEBI" id="CHEBI:15377"/>
        <dbReference type="ChEBI" id="CHEBI:15378"/>
        <dbReference type="ChEBI" id="CHEBI:33019"/>
        <dbReference type="ChEBI" id="CHEBI:58043"/>
        <dbReference type="ChEBI" id="CHEBI:61557"/>
        <dbReference type="EC" id="3.6.1.9"/>
    </reaction>
</comment>
<keyword evidence="2 4" id="KW-0378">Hydrolase</keyword>
<keyword evidence="3 4" id="KW-0546">Nucleotide metabolism</keyword>
<reference evidence="5 6" key="1">
    <citation type="submission" date="2016-12" db="EMBL/GenBank/DDBJ databases">
        <title>The genome of dimorphic prosthecate Glycocaulis alkaliphilus 6b-8t, isolated from crude oil dictates its adaptability in petroleum environments.</title>
        <authorList>
            <person name="Wu X.-L."/>
            <person name="Geng S."/>
        </authorList>
    </citation>
    <scope>NUCLEOTIDE SEQUENCE [LARGE SCALE GENOMIC DNA]</scope>
    <source>
        <strain evidence="5 6">6B-8</strain>
    </source>
</reference>
<name>A0A3T0E632_9PROT</name>
<dbReference type="PANTHER" id="PTHR43213">
    <property type="entry name" value="BIFUNCTIONAL DTTP/UTP PYROPHOSPHATASE/METHYLTRANSFERASE PROTEIN-RELATED"/>
    <property type="match status" value="1"/>
</dbReference>
<dbReference type="PANTHER" id="PTHR43213:SF5">
    <property type="entry name" value="BIFUNCTIONAL DTTP_UTP PYROPHOSPHATASE_METHYLTRANSFERASE PROTEIN-RELATED"/>
    <property type="match status" value="1"/>
</dbReference>
<dbReference type="EC" id="3.6.1.9" evidence="4"/>
<evidence type="ECO:0000313" key="5">
    <source>
        <dbReference type="EMBL" id="AZU02618.1"/>
    </source>
</evidence>
<dbReference type="HAMAP" id="MF_00528">
    <property type="entry name" value="Maf"/>
    <property type="match status" value="1"/>
</dbReference>
<accession>A0A3T0E632</accession>
<dbReference type="Pfam" id="PF02545">
    <property type="entry name" value="Maf"/>
    <property type="match status" value="1"/>
</dbReference>
<comment type="caution">
    <text evidence="4">Lacks conserved residue(s) required for the propagation of feature annotation.</text>
</comment>
<keyword evidence="4" id="KW-0963">Cytoplasm</keyword>
<comment type="catalytic activity">
    <reaction evidence="4">
        <text>a 2'-deoxyribonucleoside 5'-triphosphate + H2O = a 2'-deoxyribonucleoside 5'-phosphate + diphosphate + H(+)</text>
        <dbReference type="Rhea" id="RHEA:44644"/>
        <dbReference type="ChEBI" id="CHEBI:15377"/>
        <dbReference type="ChEBI" id="CHEBI:15378"/>
        <dbReference type="ChEBI" id="CHEBI:33019"/>
        <dbReference type="ChEBI" id="CHEBI:61560"/>
        <dbReference type="ChEBI" id="CHEBI:65317"/>
        <dbReference type="EC" id="3.6.1.9"/>
    </reaction>
</comment>
<dbReference type="AlphaFoldDB" id="A0A3T0E632"/>
<keyword evidence="6" id="KW-1185">Reference proteome</keyword>
<protein>
    <recommendedName>
        <fullName evidence="4">Nucleoside triphosphate pyrophosphatase</fullName>
        <ecNumber evidence="4">3.6.1.9</ecNumber>
    </recommendedName>
    <alternativeName>
        <fullName evidence="4">Nucleotide pyrophosphatase</fullName>
        <shortName evidence="4">Nucleotide PPase</shortName>
    </alternativeName>
</protein>
<proteinExistence type="inferred from homology"/>
<dbReference type="GO" id="GO:0005737">
    <property type="term" value="C:cytoplasm"/>
    <property type="evidence" value="ECO:0007669"/>
    <property type="project" value="UniProtKB-SubCell"/>
</dbReference>
<evidence type="ECO:0000256" key="3">
    <source>
        <dbReference type="ARBA" id="ARBA00023080"/>
    </source>
</evidence>
<comment type="subcellular location">
    <subcellularLocation>
        <location evidence="4">Cytoplasm</location>
    </subcellularLocation>
</comment>
<dbReference type="Proteomes" id="UP000286954">
    <property type="component" value="Chromosome"/>
</dbReference>
<dbReference type="RefSeq" id="WP_127565086.1">
    <property type="nucleotide sequence ID" value="NZ_BMFB01000004.1"/>
</dbReference>
<organism evidence="5 6">
    <name type="scientific">Glycocaulis alkaliphilus</name>
    <dbReference type="NCBI Taxonomy" id="1434191"/>
    <lineage>
        <taxon>Bacteria</taxon>
        <taxon>Pseudomonadati</taxon>
        <taxon>Pseudomonadota</taxon>
        <taxon>Alphaproteobacteria</taxon>
        <taxon>Maricaulales</taxon>
        <taxon>Maricaulaceae</taxon>
        <taxon>Glycocaulis</taxon>
    </lineage>
</organism>
<evidence type="ECO:0000313" key="6">
    <source>
        <dbReference type="Proteomes" id="UP000286954"/>
    </source>
</evidence>
<dbReference type="EMBL" id="CP018911">
    <property type="protein sequence ID" value="AZU02618.1"/>
    <property type="molecule type" value="Genomic_DNA"/>
</dbReference>
<dbReference type="InterPro" id="IPR003697">
    <property type="entry name" value="Maf-like"/>
</dbReference>
<evidence type="ECO:0000256" key="2">
    <source>
        <dbReference type="ARBA" id="ARBA00022801"/>
    </source>
</evidence>
<dbReference type="InterPro" id="IPR029001">
    <property type="entry name" value="ITPase-like_fam"/>
</dbReference>
<dbReference type="CDD" id="cd00555">
    <property type="entry name" value="Maf"/>
    <property type="match status" value="1"/>
</dbReference>
<dbReference type="GO" id="GO:0009117">
    <property type="term" value="P:nucleotide metabolic process"/>
    <property type="evidence" value="ECO:0007669"/>
    <property type="project" value="UniProtKB-KW"/>
</dbReference>
<dbReference type="PIRSF" id="PIRSF006305">
    <property type="entry name" value="Maf"/>
    <property type="match status" value="1"/>
</dbReference>
<comment type="cofactor">
    <cofactor evidence="1 4">
        <name>a divalent metal cation</name>
        <dbReference type="ChEBI" id="CHEBI:60240"/>
    </cofactor>
</comment>
<dbReference type="KEGG" id="gak:X907_0068"/>
<dbReference type="OrthoDB" id="9813962at2"/>
<evidence type="ECO:0000256" key="4">
    <source>
        <dbReference type="HAMAP-Rule" id="MF_00528"/>
    </source>
</evidence>
<evidence type="ECO:0000256" key="1">
    <source>
        <dbReference type="ARBA" id="ARBA00001968"/>
    </source>
</evidence>
<comment type="function">
    <text evidence="4">Nucleoside triphosphate pyrophosphatase. May have a dual role in cell division arrest and in preventing the incorporation of modified nucleotides into cellular nucleic acids.</text>
</comment>
<dbReference type="GO" id="GO:0047429">
    <property type="term" value="F:nucleoside triphosphate diphosphatase activity"/>
    <property type="evidence" value="ECO:0007669"/>
    <property type="project" value="UniProtKB-EC"/>
</dbReference>
<sequence length="195" mass="20892">MTALVLASGSASRRAILDKACVPFTIDPADIDEGAVKAGFAGTPAELALELARQKALAVSPRQAGKLVLGADQVLEFEGRAYDKSRDEAEARARLIMLRGRTHALVGGLVLACDGQIVWQHQSRCEMHVRNVSDSFLDRYMRDAGSILTAGVGGYAYEGLGAQLFERVEGDFFSVLGLPLLPLLDALRQHGVLEG</sequence>
<dbReference type="SUPFAM" id="SSF52972">
    <property type="entry name" value="ITPase-like"/>
    <property type="match status" value="1"/>
</dbReference>
<feature type="active site" description="Proton acceptor" evidence="4">
    <location>
        <position position="72"/>
    </location>
</feature>
<dbReference type="Gene3D" id="3.90.950.10">
    <property type="match status" value="1"/>
</dbReference>
<gene>
    <name evidence="5" type="ORF">X907_0068</name>
</gene>